<protein>
    <recommendedName>
        <fullName evidence="6">DNA 5'-3' helicase</fullName>
        <ecNumber evidence="6">5.6.2.3</ecNumber>
    </recommendedName>
</protein>
<dbReference type="RefSeq" id="WP_258369356.1">
    <property type="nucleotide sequence ID" value="NZ_QKLZ01000005.1"/>
</dbReference>
<dbReference type="GO" id="GO:0005524">
    <property type="term" value="F:ATP binding"/>
    <property type="evidence" value="ECO:0007669"/>
    <property type="project" value="UniProtKB-KW"/>
</dbReference>
<keyword evidence="3" id="KW-0378">Hydrolase</keyword>
<dbReference type="EC" id="5.6.2.3" evidence="6"/>
<name>A0A2Y9ACX7_9MICO</name>
<evidence type="ECO:0000256" key="6">
    <source>
        <dbReference type="ARBA" id="ARBA00044969"/>
    </source>
</evidence>
<evidence type="ECO:0000256" key="1">
    <source>
        <dbReference type="ARBA" id="ARBA00001966"/>
    </source>
</evidence>
<dbReference type="SUPFAM" id="SSF52540">
    <property type="entry name" value="P-loop containing nucleoside triphosphate hydrolases"/>
    <property type="match status" value="1"/>
</dbReference>
<evidence type="ECO:0000313" key="10">
    <source>
        <dbReference type="Proteomes" id="UP000250222"/>
    </source>
</evidence>
<keyword evidence="4" id="KW-0067">ATP-binding</keyword>
<dbReference type="GO" id="GO:0003676">
    <property type="term" value="F:nucleic acid binding"/>
    <property type="evidence" value="ECO:0007669"/>
    <property type="project" value="InterPro"/>
</dbReference>
<comment type="catalytic activity">
    <reaction evidence="7">
        <text>ATP + H2O = ADP + phosphate + H(+)</text>
        <dbReference type="Rhea" id="RHEA:13065"/>
        <dbReference type="ChEBI" id="CHEBI:15377"/>
        <dbReference type="ChEBI" id="CHEBI:15378"/>
        <dbReference type="ChEBI" id="CHEBI:30616"/>
        <dbReference type="ChEBI" id="CHEBI:43474"/>
        <dbReference type="ChEBI" id="CHEBI:456216"/>
        <dbReference type="EC" id="5.6.2.3"/>
    </reaction>
</comment>
<reference evidence="9 10" key="1">
    <citation type="submission" date="2016-10" db="EMBL/GenBank/DDBJ databases">
        <authorList>
            <person name="Cai Z."/>
        </authorList>
    </citation>
    <scope>NUCLEOTIDE SEQUENCE [LARGE SCALE GENOMIC DNA]</scope>
    <source>
        <strain evidence="9 10">CGMCC 1.10826</strain>
    </source>
</reference>
<dbReference type="Pfam" id="PF00270">
    <property type="entry name" value="DEAD"/>
    <property type="match status" value="1"/>
</dbReference>
<dbReference type="PROSITE" id="PS51193">
    <property type="entry name" value="HELICASE_ATP_BIND_2"/>
    <property type="match status" value="1"/>
</dbReference>
<sequence>MSGTPELLAAAVGRLGGGERAGQLEMAEEVARTLREPRALLVQAGTGTGKSLGYLVPVLDHAVRHHQRAVVSTATLALQRQVLTHDVPLVADVVAASGAPRPQVALLKGWHNYMCKHKVAGGYPTEDEPGLFAVDAATADAGGASRGPLAEQVVRLREWAEETDTGDRDDLDPGVGDRAWRQVSVTKLECLGASCPMLEECFPEAARRAAHEADVVVTNHAMLGIAAAGSPRVLPEHEVLVVDEAHELAERVTAQSTLELSTAVVDRTARLARKHTGVAVEALDAAGRALGAWLETAPTGRLRSVPAELLDALALLEAGSREAISAMRGESDAEAGGRLMARSAMVVLHEIAERLLGDGVAQRREVLWCERGRTGFEAARLHLAPLDVARPIATELLAGKAAVLTSATLSLGGTFAPVARTLGVSLLDHLEPDDDAPRPAPGPRWHGIDVGSPFDYGRQGILYVARHLPAPGREGPGEDAQRELVELVRASGGGALGLFSSRRAAEEAAELLRGELDTPVLCQGEDQLPSLVRRFAEDESATLVGTLSLWQGVDVPGRTCRLVVIDRIPFPRPDDPIRSARSEVVAASGGNGFMSVAATHAALLLAQGAGRLIRSTEDRGVVAVLDSRLATARYGGFLRGSMPPLWPTTDGEVARAALRRLAAQPAPTP</sequence>
<accession>A0A2Y9ACX7</accession>
<dbReference type="InterPro" id="IPR014001">
    <property type="entry name" value="Helicase_ATP-bd"/>
</dbReference>
<evidence type="ECO:0000313" key="9">
    <source>
        <dbReference type="EMBL" id="SSA41836.1"/>
    </source>
</evidence>
<dbReference type="InterPro" id="IPR011545">
    <property type="entry name" value="DEAD/DEAH_box_helicase_dom"/>
</dbReference>
<evidence type="ECO:0000256" key="4">
    <source>
        <dbReference type="ARBA" id="ARBA00022840"/>
    </source>
</evidence>
<evidence type="ECO:0000256" key="3">
    <source>
        <dbReference type="ARBA" id="ARBA00022801"/>
    </source>
</evidence>
<gene>
    <name evidence="9" type="ORF">SAMN05216184_10595</name>
</gene>
<feature type="domain" description="Helicase ATP-binding" evidence="8">
    <location>
        <begin position="9"/>
        <end position="306"/>
    </location>
</feature>
<dbReference type="Pfam" id="PF13307">
    <property type="entry name" value="Helicase_C_2"/>
    <property type="match status" value="1"/>
</dbReference>
<proteinExistence type="inferred from homology"/>
<dbReference type="InterPro" id="IPR014013">
    <property type="entry name" value="Helic_SF1/SF2_ATP-bd_DinG/Rad3"/>
</dbReference>
<dbReference type="PANTHER" id="PTHR11472">
    <property type="entry name" value="DNA REPAIR DEAD HELICASE RAD3/XP-D SUBFAMILY MEMBER"/>
    <property type="match status" value="1"/>
</dbReference>
<dbReference type="SMART" id="SM00487">
    <property type="entry name" value="DEXDc"/>
    <property type="match status" value="1"/>
</dbReference>
<keyword evidence="10" id="KW-1185">Reference proteome</keyword>
<dbReference type="Gene3D" id="3.40.50.300">
    <property type="entry name" value="P-loop containing nucleotide triphosphate hydrolases"/>
    <property type="match status" value="2"/>
</dbReference>
<evidence type="ECO:0000256" key="5">
    <source>
        <dbReference type="ARBA" id="ARBA00038058"/>
    </source>
</evidence>
<dbReference type="GO" id="GO:0016818">
    <property type="term" value="F:hydrolase activity, acting on acid anhydrides, in phosphorus-containing anhydrides"/>
    <property type="evidence" value="ECO:0007669"/>
    <property type="project" value="InterPro"/>
</dbReference>
<evidence type="ECO:0000256" key="7">
    <source>
        <dbReference type="ARBA" id="ARBA00048954"/>
    </source>
</evidence>
<evidence type="ECO:0000259" key="8">
    <source>
        <dbReference type="PROSITE" id="PS51193"/>
    </source>
</evidence>
<comment type="similarity">
    <text evidence="5">Belongs to the helicase family. DinG subfamily.</text>
</comment>
<keyword evidence="2" id="KW-0547">Nucleotide-binding</keyword>
<comment type="cofactor">
    <cofactor evidence="1">
        <name>[4Fe-4S] cluster</name>
        <dbReference type="ChEBI" id="CHEBI:49883"/>
    </cofactor>
</comment>
<dbReference type="GO" id="GO:0006139">
    <property type="term" value="P:nucleobase-containing compound metabolic process"/>
    <property type="evidence" value="ECO:0007669"/>
    <property type="project" value="InterPro"/>
</dbReference>
<dbReference type="InterPro" id="IPR027417">
    <property type="entry name" value="P-loop_NTPase"/>
</dbReference>
<organism evidence="9 10">
    <name type="scientific">Georgenia satyanarayanai</name>
    <dbReference type="NCBI Taxonomy" id="860221"/>
    <lineage>
        <taxon>Bacteria</taxon>
        <taxon>Bacillati</taxon>
        <taxon>Actinomycetota</taxon>
        <taxon>Actinomycetes</taxon>
        <taxon>Micrococcales</taxon>
        <taxon>Bogoriellaceae</taxon>
        <taxon>Georgenia</taxon>
    </lineage>
</organism>
<evidence type="ECO:0000256" key="2">
    <source>
        <dbReference type="ARBA" id="ARBA00022741"/>
    </source>
</evidence>
<dbReference type="Proteomes" id="UP000250222">
    <property type="component" value="Unassembled WGS sequence"/>
</dbReference>
<dbReference type="InterPro" id="IPR006555">
    <property type="entry name" value="ATP-dep_Helicase_C"/>
</dbReference>
<dbReference type="SMART" id="SM00491">
    <property type="entry name" value="HELICc2"/>
    <property type="match status" value="1"/>
</dbReference>
<dbReference type="InterPro" id="IPR045028">
    <property type="entry name" value="DinG/Rad3-like"/>
</dbReference>
<dbReference type="EMBL" id="UETB01000005">
    <property type="protein sequence ID" value="SSA41836.1"/>
    <property type="molecule type" value="Genomic_DNA"/>
</dbReference>
<dbReference type="PANTHER" id="PTHR11472:SF34">
    <property type="entry name" value="REGULATOR OF TELOMERE ELONGATION HELICASE 1"/>
    <property type="match status" value="1"/>
</dbReference>
<dbReference type="GO" id="GO:0043139">
    <property type="term" value="F:5'-3' DNA helicase activity"/>
    <property type="evidence" value="ECO:0007669"/>
    <property type="project" value="UniProtKB-EC"/>
</dbReference>
<dbReference type="AlphaFoldDB" id="A0A2Y9ACX7"/>
<keyword evidence="9" id="KW-0347">Helicase</keyword>